<feature type="compositionally biased region" description="Polar residues" evidence="1">
    <location>
        <begin position="55"/>
        <end position="65"/>
    </location>
</feature>
<comment type="caution">
    <text evidence="2">The sequence shown here is derived from an EMBL/GenBank/DDBJ whole genome shotgun (WGS) entry which is preliminary data.</text>
</comment>
<proteinExistence type="predicted"/>
<dbReference type="AlphaFoldDB" id="A0A7W8DWN4"/>
<evidence type="ECO:0000256" key="1">
    <source>
        <dbReference type="SAM" id="MobiDB-lite"/>
    </source>
</evidence>
<sequence>MTRSKYEAEMRLAMGVARYAMRDGLTPEEAVQAIKKHRKVVQSLDRPQAHDEDVATTTQKRCVAE</sequence>
<organism evidence="2 3">
    <name type="scientific">Shinella fusca</name>
    <dbReference type="NCBI Taxonomy" id="544480"/>
    <lineage>
        <taxon>Bacteria</taxon>
        <taxon>Pseudomonadati</taxon>
        <taxon>Pseudomonadota</taxon>
        <taxon>Alphaproteobacteria</taxon>
        <taxon>Hyphomicrobiales</taxon>
        <taxon>Rhizobiaceae</taxon>
        <taxon>Shinella</taxon>
    </lineage>
</organism>
<dbReference type="Proteomes" id="UP000535406">
    <property type="component" value="Unassembled WGS sequence"/>
</dbReference>
<accession>A0A7W8DWN4</accession>
<gene>
    <name evidence="2" type="ORF">HNQ66_004312</name>
</gene>
<keyword evidence="3" id="KW-1185">Reference proteome</keyword>
<protein>
    <submittedName>
        <fullName evidence="2">Uncharacterized protein</fullName>
    </submittedName>
</protein>
<dbReference type="EMBL" id="JACHIK010000023">
    <property type="protein sequence ID" value="MBB5044885.1"/>
    <property type="molecule type" value="Genomic_DNA"/>
</dbReference>
<name>A0A7W8DWN4_9HYPH</name>
<dbReference type="RefSeq" id="WP_184146597.1">
    <property type="nucleotide sequence ID" value="NZ_JACHIK010000023.1"/>
</dbReference>
<evidence type="ECO:0000313" key="3">
    <source>
        <dbReference type="Proteomes" id="UP000535406"/>
    </source>
</evidence>
<reference evidence="2 3" key="1">
    <citation type="submission" date="2020-08" db="EMBL/GenBank/DDBJ databases">
        <title>Genomic Encyclopedia of Type Strains, Phase IV (KMG-IV): sequencing the most valuable type-strain genomes for metagenomic binning, comparative biology and taxonomic classification.</title>
        <authorList>
            <person name="Goeker M."/>
        </authorList>
    </citation>
    <scope>NUCLEOTIDE SEQUENCE [LARGE SCALE GENOMIC DNA]</scope>
    <source>
        <strain evidence="2 3">DSM 21319</strain>
    </source>
</reference>
<evidence type="ECO:0000313" key="2">
    <source>
        <dbReference type="EMBL" id="MBB5044885.1"/>
    </source>
</evidence>
<feature type="region of interest" description="Disordered" evidence="1">
    <location>
        <begin position="41"/>
        <end position="65"/>
    </location>
</feature>